<comment type="caution">
    <text evidence="1">The sequence shown here is derived from an EMBL/GenBank/DDBJ whole genome shotgun (WGS) entry which is preliminary data.</text>
</comment>
<dbReference type="EMBL" id="JAWPMK010000001">
    <property type="protein sequence ID" value="MDW9349807.1"/>
    <property type="molecule type" value="Genomic_DNA"/>
</dbReference>
<evidence type="ECO:0000313" key="1">
    <source>
        <dbReference type="EMBL" id="MDW9349807.1"/>
    </source>
</evidence>
<dbReference type="AlphaFoldDB" id="A0AAP6AXQ4"/>
<reference evidence="1" key="1">
    <citation type="submission" date="2023-10" db="EMBL/GenBank/DDBJ databases">
        <title>Draft Genome Sequence of a Shiga toxin-producing Escherichia coli strain from deer meat showing an IS-element integration in the B-subunit of the Shiga toxin Stx2b gene.</title>
        <authorList>
            <person name="Projahn M."/>
            <person name="Borowiak M."/>
        </authorList>
    </citation>
    <scope>NUCLEOTIDE SEQUENCE</scope>
    <source>
        <strain evidence="1">BfR-EC-18960</strain>
    </source>
</reference>
<organism evidence="1 2">
    <name type="scientific">Escherichia coli</name>
    <dbReference type="NCBI Taxonomy" id="562"/>
    <lineage>
        <taxon>Bacteria</taxon>
        <taxon>Pseudomonadati</taxon>
        <taxon>Pseudomonadota</taxon>
        <taxon>Gammaproteobacteria</taxon>
        <taxon>Enterobacterales</taxon>
        <taxon>Enterobacteriaceae</taxon>
        <taxon>Escherichia</taxon>
    </lineage>
</organism>
<proteinExistence type="predicted"/>
<accession>A0AAP6AXQ4</accession>
<sequence>MKTNWIEHMKNLLVKKPEVKDFFSKDKFPLNLVDGSYPIFISLKDRGIYAAHSIFICSDDELHAIKEHLSNIFNVNKDTIGNEGVIYDSGIVHHPLFRDAIEIQKTYSLIYTFTKSFKGNLIDLVTNSSFFVETIKSAGIKEPVPWDVFPELEPDTFGSLQGELEFWWESIWSPFWHSLSPDERNDFLVKNNATPQWREFIEFHC</sequence>
<protein>
    <submittedName>
        <fullName evidence="1">Uncharacterized protein</fullName>
    </submittedName>
</protein>
<dbReference type="RefSeq" id="WP_225304173.1">
    <property type="nucleotide sequence ID" value="NZ_CANUDV010000114.1"/>
</dbReference>
<evidence type="ECO:0000313" key="2">
    <source>
        <dbReference type="Proteomes" id="UP001271591"/>
    </source>
</evidence>
<gene>
    <name evidence="1" type="ORF">R8G00_09265</name>
</gene>
<dbReference type="Proteomes" id="UP001271591">
    <property type="component" value="Unassembled WGS sequence"/>
</dbReference>
<name>A0AAP6AXQ4_ECOLX</name>